<dbReference type="EMBL" id="LAZR01001857">
    <property type="protein sequence ID" value="KKN38016.1"/>
    <property type="molecule type" value="Genomic_DNA"/>
</dbReference>
<dbReference type="CDD" id="cd00085">
    <property type="entry name" value="HNHc"/>
    <property type="match status" value="1"/>
</dbReference>
<reference evidence="1" key="1">
    <citation type="journal article" date="2015" name="Nature">
        <title>Complex archaea that bridge the gap between prokaryotes and eukaryotes.</title>
        <authorList>
            <person name="Spang A."/>
            <person name="Saw J.H."/>
            <person name="Jorgensen S.L."/>
            <person name="Zaremba-Niedzwiedzka K."/>
            <person name="Martijn J."/>
            <person name="Lind A.E."/>
            <person name="van Eijk R."/>
            <person name="Schleper C."/>
            <person name="Guy L."/>
            <person name="Ettema T.J."/>
        </authorList>
    </citation>
    <scope>NUCLEOTIDE SEQUENCE</scope>
</reference>
<sequence length="140" mass="15797">MTARNSTLKHGKPLKRTALQRNTRLERKGGSMFKLTADDKAQWEWMAAQRPQPCDVCGYRTHSRCHIIARSHGGSVLDNVIWLCEDHQIGDGLRRRGCHSLQEKRHLAFMAELEAEGNPVNLSAVASAHTAQWRKETGRG</sequence>
<protein>
    <recommendedName>
        <fullName evidence="2">HNH nuclease domain-containing protein</fullName>
    </recommendedName>
</protein>
<evidence type="ECO:0000313" key="1">
    <source>
        <dbReference type="EMBL" id="KKN38016.1"/>
    </source>
</evidence>
<evidence type="ECO:0008006" key="2">
    <source>
        <dbReference type="Google" id="ProtNLM"/>
    </source>
</evidence>
<organism evidence="1">
    <name type="scientific">marine sediment metagenome</name>
    <dbReference type="NCBI Taxonomy" id="412755"/>
    <lineage>
        <taxon>unclassified sequences</taxon>
        <taxon>metagenomes</taxon>
        <taxon>ecological metagenomes</taxon>
    </lineage>
</organism>
<dbReference type="AlphaFoldDB" id="A0A0F9SME0"/>
<name>A0A0F9SME0_9ZZZZ</name>
<dbReference type="InterPro" id="IPR003615">
    <property type="entry name" value="HNH_nuc"/>
</dbReference>
<proteinExistence type="predicted"/>
<comment type="caution">
    <text evidence="1">The sequence shown here is derived from an EMBL/GenBank/DDBJ whole genome shotgun (WGS) entry which is preliminary data.</text>
</comment>
<accession>A0A0F9SME0</accession>
<gene>
    <name evidence="1" type="ORF">LCGC14_0757810</name>
</gene>